<reference evidence="1 2" key="1">
    <citation type="submission" date="2021-06" db="EMBL/GenBank/DDBJ databases">
        <authorList>
            <person name="Chen R."/>
            <person name="Qin H."/>
            <person name="He S."/>
            <person name="Han P."/>
            <person name="Xu F."/>
            <person name="Sun H."/>
            <person name="Fan H."/>
            <person name="Tong Y."/>
        </authorList>
    </citation>
    <scope>NUCLEOTIDE SEQUENCE [LARGE SCALE GENOMIC DNA]</scope>
</reference>
<dbReference type="EMBL" id="MZ447858">
    <property type="protein sequence ID" value="UAW01192.1"/>
    <property type="molecule type" value="Genomic_DNA"/>
</dbReference>
<organism evidence="1 2">
    <name type="scientific">Vibrio phage BUCT194</name>
    <dbReference type="NCBI Taxonomy" id="2859072"/>
    <lineage>
        <taxon>Viruses</taxon>
        <taxon>Duplodnaviria</taxon>
        <taxon>Heunggongvirae</taxon>
        <taxon>Uroviricota</taxon>
        <taxon>Caudoviricetes</taxon>
        <taxon>Schitoviridae</taxon>
        <taxon>Varunavirus</taxon>
        <taxon>Varunavirus BUCT194</taxon>
    </lineage>
</organism>
<protein>
    <submittedName>
        <fullName evidence="1">Uncharacterized protein</fullName>
    </submittedName>
</protein>
<sequence>MILIPTFNKPDIRVMFPYKNKVYVRYTRPSSDAELFFIWDMEDLIYPDMLDIAGYTRIYSPLQMKKNQDFLSKLLG</sequence>
<evidence type="ECO:0000313" key="2">
    <source>
        <dbReference type="Proteomes" id="UP000828026"/>
    </source>
</evidence>
<proteinExistence type="predicted"/>
<dbReference type="RefSeq" id="YP_010657627.1">
    <property type="nucleotide sequence ID" value="NC_070848.1"/>
</dbReference>
<name>A0AAE8XFQ5_9CAUD</name>
<evidence type="ECO:0000313" key="1">
    <source>
        <dbReference type="EMBL" id="UAW01192.1"/>
    </source>
</evidence>
<dbReference type="Proteomes" id="UP000828026">
    <property type="component" value="Segment"/>
</dbReference>
<dbReference type="KEGG" id="vg:77933546"/>
<keyword evidence="2" id="KW-1185">Reference proteome</keyword>
<dbReference type="GeneID" id="77933546"/>
<accession>A0AAE8XFQ5</accession>